<dbReference type="Proteomes" id="UP001323405">
    <property type="component" value="Unassembled WGS sequence"/>
</dbReference>
<keyword evidence="4" id="KW-1185">Reference proteome</keyword>
<dbReference type="Gene3D" id="2.60.120.10">
    <property type="entry name" value="Jelly Rolls"/>
    <property type="match status" value="1"/>
</dbReference>
<accession>A0ABR0G269</accession>
<evidence type="ECO:0000313" key="3">
    <source>
        <dbReference type="EMBL" id="KAK4649792.1"/>
    </source>
</evidence>
<dbReference type="CDD" id="cd06121">
    <property type="entry name" value="cupin_YML079wp"/>
    <property type="match status" value="1"/>
</dbReference>
<dbReference type="InterPro" id="IPR014710">
    <property type="entry name" value="RmlC-like_jellyroll"/>
</dbReference>
<dbReference type="EMBL" id="JAFFHA010000009">
    <property type="protein sequence ID" value="KAK4649792.1"/>
    <property type="molecule type" value="Genomic_DNA"/>
</dbReference>
<evidence type="ECO:0000313" key="4">
    <source>
        <dbReference type="Proteomes" id="UP001323405"/>
    </source>
</evidence>
<evidence type="ECO:0000259" key="2">
    <source>
        <dbReference type="Pfam" id="PF06172"/>
    </source>
</evidence>
<dbReference type="SUPFAM" id="SSF51182">
    <property type="entry name" value="RmlC-like cupins"/>
    <property type="match status" value="1"/>
</dbReference>
<organism evidence="3 4">
    <name type="scientific">Podospora pseudocomata</name>
    <dbReference type="NCBI Taxonomy" id="2093779"/>
    <lineage>
        <taxon>Eukaryota</taxon>
        <taxon>Fungi</taxon>
        <taxon>Dikarya</taxon>
        <taxon>Ascomycota</taxon>
        <taxon>Pezizomycotina</taxon>
        <taxon>Sordariomycetes</taxon>
        <taxon>Sordariomycetidae</taxon>
        <taxon>Sordariales</taxon>
        <taxon>Podosporaceae</taxon>
        <taxon>Podospora</taxon>
    </lineage>
</organism>
<dbReference type="PANTHER" id="PTHR33387:SF3">
    <property type="entry name" value="DUF985 DOMAIN-CONTAINING PROTEIN"/>
    <property type="match status" value="1"/>
</dbReference>
<evidence type="ECO:0000256" key="1">
    <source>
        <dbReference type="SAM" id="SignalP"/>
    </source>
</evidence>
<gene>
    <name evidence="3" type="ORF">QC762_705010</name>
</gene>
<protein>
    <recommendedName>
        <fullName evidence="2">DUF985 domain-containing protein</fullName>
    </recommendedName>
</protein>
<feature type="signal peptide" evidence="1">
    <location>
        <begin position="1"/>
        <end position="29"/>
    </location>
</feature>
<sequence>MFQPKTPNMSHHLTILQALLLSISALAMASLTQNSHGSHAPGPRKKSIDDRSAAELIEALNLIPNVEQGFFVETFRDEFTSGTATNRSASTAIYYLLEGKVGWSAWHKVDAAEVWHYYAGAPLTLSLSTNDGVGTRNVVLGREIFNGEKPQVVVQRGEWQRARSTGKWTLVGTTVAPGFVESGFELAPPGWMPT</sequence>
<dbReference type="RefSeq" id="XP_062738767.1">
    <property type="nucleotide sequence ID" value="XM_062893357.1"/>
</dbReference>
<reference evidence="3 4" key="1">
    <citation type="journal article" date="2023" name="bioRxiv">
        <title>High-quality genome assemblies of four members of thePodospora anserinaspecies complex.</title>
        <authorList>
            <person name="Ament-Velasquez S.L."/>
            <person name="Vogan A.A."/>
            <person name="Wallerman O."/>
            <person name="Hartmann F."/>
            <person name="Gautier V."/>
            <person name="Silar P."/>
            <person name="Giraud T."/>
            <person name="Johannesson H."/>
        </authorList>
    </citation>
    <scope>NUCLEOTIDE SEQUENCE [LARGE SCALE GENOMIC DNA]</scope>
    <source>
        <strain evidence="3 4">CBS 415.72m</strain>
    </source>
</reference>
<proteinExistence type="predicted"/>
<dbReference type="Pfam" id="PF06172">
    <property type="entry name" value="Cupin_5"/>
    <property type="match status" value="1"/>
</dbReference>
<comment type="caution">
    <text evidence="3">The sequence shown here is derived from an EMBL/GenBank/DDBJ whole genome shotgun (WGS) entry which is preliminary data.</text>
</comment>
<dbReference type="InterPro" id="IPR009327">
    <property type="entry name" value="Cupin_DUF985"/>
</dbReference>
<dbReference type="GeneID" id="87913264"/>
<keyword evidence="1" id="KW-0732">Signal</keyword>
<feature type="chain" id="PRO_5045676012" description="DUF985 domain-containing protein" evidence="1">
    <location>
        <begin position="30"/>
        <end position="194"/>
    </location>
</feature>
<dbReference type="InterPro" id="IPR039935">
    <property type="entry name" value="YML079W-like"/>
</dbReference>
<dbReference type="PANTHER" id="PTHR33387">
    <property type="entry name" value="RMLC-LIKE JELLY ROLL FOLD PROTEIN"/>
    <property type="match status" value="1"/>
</dbReference>
<name>A0ABR0G269_9PEZI</name>
<feature type="domain" description="DUF985" evidence="2">
    <location>
        <begin position="55"/>
        <end position="187"/>
    </location>
</feature>
<dbReference type="InterPro" id="IPR011051">
    <property type="entry name" value="RmlC_Cupin_sf"/>
</dbReference>